<gene>
    <name evidence="1" type="ORF">E2562_021800</name>
</gene>
<dbReference type="OrthoDB" id="589267at2759"/>
<keyword evidence="2" id="KW-1185">Reference proteome</keyword>
<protein>
    <submittedName>
        <fullName evidence="1">Uncharacterized protein</fullName>
    </submittedName>
</protein>
<dbReference type="PANTHER" id="PTHR34709:SF61">
    <property type="entry name" value="OS07G0229100 PROTEIN"/>
    <property type="match status" value="1"/>
</dbReference>
<dbReference type="PANTHER" id="PTHR34709">
    <property type="entry name" value="OS10G0396666 PROTEIN"/>
    <property type="match status" value="1"/>
</dbReference>
<dbReference type="InterPro" id="IPR055312">
    <property type="entry name" value="FBL15-like"/>
</dbReference>
<proteinExistence type="predicted"/>
<accession>A0A6G1EN86</accession>
<comment type="caution">
    <text evidence="1">The sequence shown here is derived from an EMBL/GenBank/DDBJ whole genome shotgun (WGS) entry which is preliminary data.</text>
</comment>
<evidence type="ECO:0000313" key="2">
    <source>
        <dbReference type="Proteomes" id="UP000479710"/>
    </source>
</evidence>
<dbReference type="EMBL" id="SPHZ02000003">
    <property type="protein sequence ID" value="KAF0926086.1"/>
    <property type="molecule type" value="Genomic_DNA"/>
</dbReference>
<name>A0A6G1EN86_9ORYZ</name>
<organism evidence="1 2">
    <name type="scientific">Oryza meyeriana var. granulata</name>
    <dbReference type="NCBI Taxonomy" id="110450"/>
    <lineage>
        <taxon>Eukaryota</taxon>
        <taxon>Viridiplantae</taxon>
        <taxon>Streptophyta</taxon>
        <taxon>Embryophyta</taxon>
        <taxon>Tracheophyta</taxon>
        <taxon>Spermatophyta</taxon>
        <taxon>Magnoliopsida</taxon>
        <taxon>Liliopsida</taxon>
        <taxon>Poales</taxon>
        <taxon>Poaceae</taxon>
        <taxon>BOP clade</taxon>
        <taxon>Oryzoideae</taxon>
        <taxon>Oryzeae</taxon>
        <taxon>Oryzinae</taxon>
        <taxon>Oryza</taxon>
        <taxon>Oryza meyeriana</taxon>
    </lineage>
</organism>
<reference evidence="1 2" key="1">
    <citation type="submission" date="2019-11" db="EMBL/GenBank/DDBJ databases">
        <title>Whole genome sequence of Oryza granulata.</title>
        <authorList>
            <person name="Li W."/>
        </authorList>
    </citation>
    <scope>NUCLEOTIDE SEQUENCE [LARGE SCALE GENOMIC DNA]</scope>
    <source>
        <strain evidence="2">cv. Menghai</strain>
        <tissue evidence="1">Leaf</tissue>
    </source>
</reference>
<evidence type="ECO:0000313" key="1">
    <source>
        <dbReference type="EMBL" id="KAF0926086.1"/>
    </source>
</evidence>
<dbReference type="AlphaFoldDB" id="A0A6G1EN86"/>
<sequence>MAKCFPFAARRLSGDLVLFNMVPKKDATDEVEEGGAILELPCFGSATKLLLDLGFLAAAMPRSGVFARLTDLSLDSVRFHGPCELGDAVSSRRSPSLEKLTVRNAQGLSNLIIHSESLLLIQLERLKAQALFGNCGWIHTGRSIQGGIGLIPASSPWLDHSGGFVGQSGLVGI</sequence>
<dbReference type="Proteomes" id="UP000479710">
    <property type="component" value="Unassembled WGS sequence"/>
</dbReference>